<gene>
    <name evidence="1" type="ORF">JT362_33970</name>
</gene>
<comment type="caution">
    <text evidence="1">The sequence shown here is derived from an EMBL/GenBank/DDBJ whole genome shotgun (WGS) entry which is preliminary data.</text>
</comment>
<organism evidence="1 2">
    <name type="scientific">Actinophytocola gossypii</name>
    <dbReference type="NCBI Taxonomy" id="2812003"/>
    <lineage>
        <taxon>Bacteria</taxon>
        <taxon>Bacillati</taxon>
        <taxon>Actinomycetota</taxon>
        <taxon>Actinomycetes</taxon>
        <taxon>Pseudonocardiales</taxon>
        <taxon>Pseudonocardiaceae</taxon>
    </lineage>
</organism>
<dbReference type="RefSeq" id="WP_260196070.1">
    <property type="nucleotide sequence ID" value="NZ_JAFFZE010000033.1"/>
</dbReference>
<evidence type="ECO:0000313" key="2">
    <source>
        <dbReference type="Proteomes" id="UP001156441"/>
    </source>
</evidence>
<keyword evidence="2" id="KW-1185">Reference proteome</keyword>
<evidence type="ECO:0000313" key="1">
    <source>
        <dbReference type="EMBL" id="MCT2588129.1"/>
    </source>
</evidence>
<dbReference type="EMBL" id="JAFFZE010000033">
    <property type="protein sequence ID" value="MCT2588129.1"/>
    <property type="molecule type" value="Genomic_DNA"/>
</dbReference>
<accession>A0ABT2JLG5</accession>
<sequence length="82" mass="9466">MDELLFRLIAEGVGRYLDAVDRLAEPERSKIAVETRRLVAAWRAVLALHNGCHGCRRRGACSVWRVAEAYFVRRISSRRRAR</sequence>
<dbReference type="Proteomes" id="UP001156441">
    <property type="component" value="Unassembled WGS sequence"/>
</dbReference>
<reference evidence="1 2" key="1">
    <citation type="submission" date="2021-02" db="EMBL/GenBank/DDBJ databases">
        <title>Actinophytocola xerophila sp. nov., isolated from soil of cotton cropping field.</title>
        <authorList>
            <person name="Huang R."/>
            <person name="Chen X."/>
            <person name="Ge X."/>
            <person name="Liu W."/>
        </authorList>
    </citation>
    <scope>NUCLEOTIDE SEQUENCE [LARGE SCALE GENOMIC DNA]</scope>
    <source>
        <strain evidence="1 2">S1-96</strain>
    </source>
</reference>
<name>A0ABT2JLG5_9PSEU</name>
<protein>
    <submittedName>
        <fullName evidence="1">Uncharacterized protein</fullName>
    </submittedName>
</protein>
<proteinExistence type="predicted"/>